<dbReference type="PROSITE" id="PS50995">
    <property type="entry name" value="HTH_MARR_2"/>
    <property type="match status" value="1"/>
</dbReference>
<dbReference type="InterPro" id="IPR036390">
    <property type="entry name" value="WH_DNA-bd_sf"/>
</dbReference>
<dbReference type="PANTHER" id="PTHR33164">
    <property type="entry name" value="TRANSCRIPTIONAL REGULATOR, MARR FAMILY"/>
    <property type="match status" value="1"/>
</dbReference>
<comment type="caution">
    <text evidence="2">The sequence shown here is derived from an EMBL/GenBank/DDBJ whole genome shotgun (WGS) entry which is preliminary data.</text>
</comment>
<reference evidence="2 3" key="1">
    <citation type="submission" date="2024-12" db="EMBL/GenBank/DDBJ databases">
        <title>Forecasting of Potato common scab and diversities of Pathogenic streptomyces spp. in china.</title>
        <authorList>
            <person name="Handique U."/>
            <person name="Wu J."/>
        </authorList>
    </citation>
    <scope>NUCLEOTIDE SEQUENCE [LARGE SCALE GENOMIC DNA]</scope>
    <source>
        <strain evidence="2 3">ZRIMU1530</strain>
    </source>
</reference>
<name>A0ABW9HJ78_9ACTN</name>
<protein>
    <submittedName>
        <fullName evidence="2">MarR family winged helix-turn-helix transcriptional regulator</fullName>
    </submittedName>
</protein>
<organism evidence="2 3">
    <name type="scientific">Streptomyces niveiscabiei</name>
    <dbReference type="NCBI Taxonomy" id="164115"/>
    <lineage>
        <taxon>Bacteria</taxon>
        <taxon>Bacillati</taxon>
        <taxon>Actinomycetota</taxon>
        <taxon>Actinomycetes</taxon>
        <taxon>Kitasatosporales</taxon>
        <taxon>Streptomycetaceae</taxon>
        <taxon>Streptomyces</taxon>
    </lineage>
</organism>
<dbReference type="RefSeq" id="WP_409120069.1">
    <property type="nucleotide sequence ID" value="NZ_JBJVNI010000001.1"/>
</dbReference>
<dbReference type="SUPFAM" id="SSF46785">
    <property type="entry name" value="Winged helix' DNA-binding domain"/>
    <property type="match status" value="1"/>
</dbReference>
<accession>A0ABW9HJ78</accession>
<dbReference type="Pfam" id="PF12802">
    <property type="entry name" value="MarR_2"/>
    <property type="match status" value="1"/>
</dbReference>
<gene>
    <name evidence="2" type="ORF">ACKI18_00980</name>
</gene>
<dbReference type="SMART" id="SM00347">
    <property type="entry name" value="HTH_MARR"/>
    <property type="match status" value="1"/>
</dbReference>
<feature type="domain" description="HTH marR-type" evidence="1">
    <location>
        <begin position="20"/>
        <end position="159"/>
    </location>
</feature>
<sequence>MAHTSHPEHPEAGDAVDEDLKVLVRLFARVMKRVRDPAQDAPAPLRTLLGDAGLANRHLAPLISLSVDGPASVGELAQRLALSPNTTSQLVNELHRGGLVLRIEDDHDRRRTIVSVGEPHRSLIEHSARLRLAPLRRALDRLAPQDRAAFVRSMRVVAEALETPGA</sequence>
<dbReference type="Proteomes" id="UP001631957">
    <property type="component" value="Unassembled WGS sequence"/>
</dbReference>
<dbReference type="EMBL" id="JBJVNI010000001">
    <property type="protein sequence ID" value="MFM9607279.1"/>
    <property type="molecule type" value="Genomic_DNA"/>
</dbReference>
<dbReference type="PANTHER" id="PTHR33164:SF57">
    <property type="entry name" value="MARR-FAMILY TRANSCRIPTIONAL REGULATOR"/>
    <property type="match status" value="1"/>
</dbReference>
<dbReference type="InterPro" id="IPR039422">
    <property type="entry name" value="MarR/SlyA-like"/>
</dbReference>
<dbReference type="InterPro" id="IPR000835">
    <property type="entry name" value="HTH_MarR-typ"/>
</dbReference>
<dbReference type="InterPro" id="IPR036388">
    <property type="entry name" value="WH-like_DNA-bd_sf"/>
</dbReference>
<evidence type="ECO:0000313" key="3">
    <source>
        <dbReference type="Proteomes" id="UP001631957"/>
    </source>
</evidence>
<evidence type="ECO:0000313" key="2">
    <source>
        <dbReference type="EMBL" id="MFM9607279.1"/>
    </source>
</evidence>
<evidence type="ECO:0000259" key="1">
    <source>
        <dbReference type="PROSITE" id="PS50995"/>
    </source>
</evidence>
<keyword evidence="3" id="KW-1185">Reference proteome</keyword>
<dbReference type="Gene3D" id="1.10.10.10">
    <property type="entry name" value="Winged helix-like DNA-binding domain superfamily/Winged helix DNA-binding domain"/>
    <property type="match status" value="1"/>
</dbReference>
<proteinExistence type="predicted"/>